<dbReference type="RefSeq" id="WP_013029594.1">
    <property type="nucleotide sequence ID" value="NC_013959.1"/>
</dbReference>
<name>D5CRW0_SIDLE</name>
<evidence type="ECO:0000259" key="1">
    <source>
        <dbReference type="SMART" id="SM01204"/>
    </source>
</evidence>
<feature type="domain" description="FIST C-domain" evidence="1">
    <location>
        <begin position="223"/>
        <end position="366"/>
    </location>
</feature>
<sequence length="384" mass="42223">MSTTGMMHYLPEVEESAIERKLTELQAVHPELGICALLPEAQKDKVGVLQSVCSRCNVPLAGAIFPALVRDGNFLTSGVWLLCFRQMPHFALYDNLPTGSAEAELAAEKIANDIRAQIDHVPDMTLFMLFDAMVPNIGTLLDNIYLHLANRVHYAGANAGSETFQPMPCLFDRDRLVEKGVLVLLLTRHKGAILEHGYHTNPHTSYATSTSGNCISQIDWRPAFEVYQELVREHYGEEVTAENFYQYGVHFPFGIVRANHHVVVRIPVMLTDDGSLFCVGEVPPNSVLTLLKAPTVRTVETLHNLTEGLKKLNGDVSGSELLLFYCAGRRLHLGMQMATTELEAFAGLTHASQVAGALSLGEIGGSTVQGYPLFHNATLVASRW</sequence>
<proteinExistence type="predicted"/>
<dbReference type="SMART" id="SM01204">
    <property type="entry name" value="FIST_C"/>
    <property type="match status" value="1"/>
</dbReference>
<organism evidence="2 3">
    <name type="scientific">Sideroxydans lithotrophicus (strain ES-1)</name>
    <dbReference type="NCBI Taxonomy" id="580332"/>
    <lineage>
        <taxon>Bacteria</taxon>
        <taxon>Pseudomonadati</taxon>
        <taxon>Pseudomonadota</taxon>
        <taxon>Betaproteobacteria</taxon>
        <taxon>Nitrosomonadales</taxon>
        <taxon>Gallionellaceae</taxon>
        <taxon>Sideroxydans</taxon>
    </lineage>
</organism>
<dbReference type="Proteomes" id="UP000001625">
    <property type="component" value="Chromosome"/>
</dbReference>
<dbReference type="Pfam" id="PF08495">
    <property type="entry name" value="FIST"/>
    <property type="match status" value="1"/>
</dbReference>
<dbReference type="InterPro" id="IPR013702">
    <property type="entry name" value="FIST_domain_N"/>
</dbReference>
<protein>
    <submittedName>
        <fullName evidence="2">FIST C domain protein</fullName>
    </submittedName>
</protein>
<accession>D5CRW0</accession>
<dbReference type="HOGENOM" id="CLU_052774_0_0_4"/>
<dbReference type="InterPro" id="IPR019494">
    <property type="entry name" value="FIST_C"/>
</dbReference>
<evidence type="ECO:0000313" key="2">
    <source>
        <dbReference type="EMBL" id="ADE11696.1"/>
    </source>
</evidence>
<dbReference type="PANTHER" id="PTHR40252:SF2">
    <property type="entry name" value="BLR0328 PROTEIN"/>
    <property type="match status" value="1"/>
</dbReference>
<dbReference type="eggNOG" id="COG3287">
    <property type="taxonomic scope" value="Bacteria"/>
</dbReference>
<dbReference type="AlphaFoldDB" id="D5CRW0"/>
<dbReference type="Pfam" id="PF10442">
    <property type="entry name" value="FIST_C"/>
    <property type="match status" value="1"/>
</dbReference>
<dbReference type="STRING" id="580332.Slit_1459"/>
<dbReference type="PANTHER" id="PTHR40252">
    <property type="entry name" value="BLR0328 PROTEIN"/>
    <property type="match status" value="1"/>
</dbReference>
<dbReference type="KEGG" id="slt:Slit_1459"/>
<reference evidence="2 3" key="1">
    <citation type="submission" date="2010-03" db="EMBL/GenBank/DDBJ databases">
        <title>Complete sequence of Sideroxydans lithotrophicus ES-1.</title>
        <authorList>
            <consortium name="US DOE Joint Genome Institute"/>
            <person name="Lucas S."/>
            <person name="Copeland A."/>
            <person name="Lapidus A."/>
            <person name="Cheng J.-F."/>
            <person name="Bruce D."/>
            <person name="Goodwin L."/>
            <person name="Pitluck S."/>
            <person name="Munk A.C."/>
            <person name="Detter J.C."/>
            <person name="Han C."/>
            <person name="Tapia R."/>
            <person name="Larimer F."/>
            <person name="Land M."/>
            <person name="Hauser L."/>
            <person name="Kyrpides N."/>
            <person name="Ivanova N."/>
            <person name="Emerson D."/>
            <person name="Woyke T."/>
        </authorList>
    </citation>
    <scope>NUCLEOTIDE SEQUENCE [LARGE SCALE GENOMIC DNA]</scope>
    <source>
        <strain evidence="2 3">ES-1</strain>
    </source>
</reference>
<evidence type="ECO:0000313" key="3">
    <source>
        <dbReference type="Proteomes" id="UP000001625"/>
    </source>
</evidence>
<keyword evidence="3" id="KW-1185">Reference proteome</keyword>
<gene>
    <name evidence="2" type="ordered locus">Slit_1459</name>
</gene>
<dbReference type="OrthoDB" id="378730at2"/>
<dbReference type="EMBL" id="CP001965">
    <property type="protein sequence ID" value="ADE11696.1"/>
    <property type="molecule type" value="Genomic_DNA"/>
</dbReference>